<gene>
    <name evidence="7" type="primary">rplJ</name>
    <name evidence="7" type="ORF">DIT97_15580</name>
</gene>
<dbReference type="GO" id="GO:0005840">
    <property type="term" value="C:ribosome"/>
    <property type="evidence" value="ECO:0007669"/>
    <property type="project" value="UniProtKB-KW"/>
</dbReference>
<comment type="similarity">
    <text evidence="2">Belongs to the universal ribosomal protein uL10 family.</text>
</comment>
<dbReference type="GO" id="GO:1990904">
    <property type="term" value="C:ribonucleoprotein complex"/>
    <property type="evidence" value="ECO:0007669"/>
    <property type="project" value="UniProtKB-KW"/>
</dbReference>
<comment type="function">
    <text evidence="1">Forms part of the ribosomal stalk, playing a central role in the interaction of the ribosome with GTP-bound translation factors.</text>
</comment>
<keyword evidence="4" id="KW-0687">Ribonucleoprotein</keyword>
<dbReference type="EMBL" id="DQAY01000092">
    <property type="protein sequence ID" value="HCO24381.1"/>
    <property type="molecule type" value="Genomic_DNA"/>
</dbReference>
<dbReference type="Proteomes" id="UP000263642">
    <property type="component" value="Unassembled WGS sequence"/>
</dbReference>
<comment type="caution">
    <text evidence="7">The sequence shown here is derived from an EMBL/GenBank/DDBJ whole genome shotgun (WGS) entry which is preliminary data.</text>
</comment>
<evidence type="ECO:0000313" key="7">
    <source>
        <dbReference type="EMBL" id="HCO24381.1"/>
    </source>
</evidence>
<evidence type="ECO:0000256" key="3">
    <source>
        <dbReference type="ARBA" id="ARBA00022980"/>
    </source>
</evidence>
<evidence type="ECO:0000256" key="2">
    <source>
        <dbReference type="ARBA" id="ARBA00008889"/>
    </source>
</evidence>
<dbReference type="InterPro" id="IPR047865">
    <property type="entry name" value="Ribosomal_uL10_bac_type"/>
</dbReference>
<reference evidence="7 8" key="1">
    <citation type="journal article" date="2018" name="Nat. Biotechnol.">
        <title>A standardized bacterial taxonomy based on genome phylogeny substantially revises the tree of life.</title>
        <authorList>
            <person name="Parks D.H."/>
            <person name="Chuvochina M."/>
            <person name="Waite D.W."/>
            <person name="Rinke C."/>
            <person name="Skarshewski A."/>
            <person name="Chaumeil P.A."/>
            <person name="Hugenholtz P."/>
        </authorList>
    </citation>
    <scope>NUCLEOTIDE SEQUENCE [LARGE SCALE GENOMIC DNA]</scope>
    <source>
        <strain evidence="7">UBA9375</strain>
    </source>
</reference>
<accession>A0A517XJJ0</accession>
<protein>
    <recommendedName>
        <fullName evidence="5">Large ribosomal subunit protein uL10</fullName>
    </recommendedName>
    <alternativeName>
        <fullName evidence="6">50S ribosomal protein L10</fullName>
    </alternativeName>
</protein>
<evidence type="ECO:0000256" key="1">
    <source>
        <dbReference type="ARBA" id="ARBA00002633"/>
    </source>
</evidence>
<dbReference type="Gene3D" id="3.30.70.1730">
    <property type="match status" value="1"/>
</dbReference>
<dbReference type="InterPro" id="IPR001790">
    <property type="entry name" value="Ribosomal_uL10"/>
</dbReference>
<evidence type="ECO:0000256" key="5">
    <source>
        <dbReference type="ARBA" id="ARBA00035202"/>
    </source>
</evidence>
<dbReference type="RefSeq" id="WP_154901408.1">
    <property type="nucleotide sequence ID" value="NZ_CAXAST010000005.1"/>
</dbReference>
<proteinExistence type="inferred from homology"/>
<dbReference type="PANTHER" id="PTHR11560">
    <property type="entry name" value="39S RIBOSOMAL PROTEIN L10, MITOCHONDRIAL"/>
    <property type="match status" value="1"/>
</dbReference>
<dbReference type="Pfam" id="PF00466">
    <property type="entry name" value="Ribosomal_L10"/>
    <property type="match status" value="1"/>
</dbReference>
<evidence type="ECO:0000256" key="6">
    <source>
        <dbReference type="ARBA" id="ARBA00035502"/>
    </source>
</evidence>
<evidence type="ECO:0000256" key="4">
    <source>
        <dbReference type="ARBA" id="ARBA00023274"/>
    </source>
</evidence>
<dbReference type="InterPro" id="IPR043141">
    <property type="entry name" value="Ribosomal_uL10-like_sf"/>
</dbReference>
<keyword evidence="3 7" id="KW-0689">Ribosomal protein</keyword>
<dbReference type="CDD" id="cd05797">
    <property type="entry name" value="Ribosomal_L10"/>
    <property type="match status" value="1"/>
</dbReference>
<sequence>MSKIVKEMIISEIEARISEVRDFVVVDSAKVDAITDNGFRLKLQEKGIASLTVKNSLARRALANIGVEGLDDVLKGPSTLVWGGEDIVALSKEMTKWASDISTLEIKGGVTEGTPLSSEDVTKLSKSPGRMELIGEIVSRILGPGAQLAGAIKGPGGTLAGQIKTISEGEAA</sequence>
<name>A0A3D3R698_9PLAN</name>
<dbReference type="NCBIfam" id="NF000955">
    <property type="entry name" value="PRK00099.1-1"/>
    <property type="match status" value="1"/>
</dbReference>
<organism evidence="7 8">
    <name type="scientific">Gimesia maris</name>
    <dbReference type="NCBI Taxonomy" id="122"/>
    <lineage>
        <taxon>Bacteria</taxon>
        <taxon>Pseudomonadati</taxon>
        <taxon>Planctomycetota</taxon>
        <taxon>Planctomycetia</taxon>
        <taxon>Planctomycetales</taxon>
        <taxon>Planctomycetaceae</taxon>
        <taxon>Gimesia</taxon>
    </lineage>
</organism>
<dbReference type="SUPFAM" id="SSF160369">
    <property type="entry name" value="Ribosomal protein L10-like"/>
    <property type="match status" value="1"/>
</dbReference>
<accession>A0A3D3R698</accession>
<evidence type="ECO:0000313" key="8">
    <source>
        <dbReference type="Proteomes" id="UP000263642"/>
    </source>
</evidence>
<dbReference type="AlphaFoldDB" id="A0A3D3R698"/>